<feature type="compositionally biased region" description="Polar residues" evidence="2">
    <location>
        <begin position="994"/>
        <end position="1009"/>
    </location>
</feature>
<evidence type="ECO:0000313" key="4">
    <source>
        <dbReference type="Proteomes" id="UP000596902"/>
    </source>
</evidence>
<dbReference type="AlphaFoldDB" id="A0A8H7EK91"/>
<keyword evidence="4" id="KW-1185">Reference proteome</keyword>
<dbReference type="Pfam" id="PF13041">
    <property type="entry name" value="PPR_2"/>
    <property type="match status" value="1"/>
</dbReference>
<feature type="region of interest" description="Disordered" evidence="2">
    <location>
        <begin position="38"/>
        <end position="118"/>
    </location>
</feature>
<accession>A0A8H7EK91</accession>
<dbReference type="Gene3D" id="1.25.40.10">
    <property type="entry name" value="Tetratricopeptide repeat domain"/>
    <property type="match status" value="1"/>
</dbReference>
<feature type="compositionally biased region" description="Polar residues" evidence="2">
    <location>
        <begin position="1028"/>
        <end position="1037"/>
    </location>
</feature>
<organism evidence="3 4">
    <name type="scientific">Alternaria burnsii</name>
    <dbReference type="NCBI Taxonomy" id="1187904"/>
    <lineage>
        <taxon>Eukaryota</taxon>
        <taxon>Fungi</taxon>
        <taxon>Dikarya</taxon>
        <taxon>Ascomycota</taxon>
        <taxon>Pezizomycotina</taxon>
        <taxon>Dothideomycetes</taxon>
        <taxon>Pleosporomycetidae</taxon>
        <taxon>Pleosporales</taxon>
        <taxon>Pleosporineae</taxon>
        <taxon>Pleosporaceae</taxon>
        <taxon>Alternaria</taxon>
        <taxon>Alternaria sect. Alternaria</taxon>
    </lineage>
</organism>
<dbReference type="GO" id="GO:0005634">
    <property type="term" value="C:nucleus"/>
    <property type="evidence" value="ECO:0007669"/>
    <property type="project" value="TreeGrafter"/>
</dbReference>
<evidence type="ECO:0000313" key="3">
    <source>
        <dbReference type="EMBL" id="KAF7681954.1"/>
    </source>
</evidence>
<protein>
    <submittedName>
        <fullName evidence="3">Pentatricopeptide repeat protein</fullName>
    </submittedName>
</protein>
<dbReference type="PANTHER" id="PTHR12775">
    <property type="entry name" value="PROTEIN C20ORF43 HOMOLOG"/>
    <property type="match status" value="1"/>
</dbReference>
<feature type="compositionally biased region" description="Basic and acidic residues" evidence="2">
    <location>
        <begin position="47"/>
        <end position="56"/>
    </location>
</feature>
<dbReference type="InterPro" id="IPR002885">
    <property type="entry name" value="PPR_rpt"/>
</dbReference>
<feature type="compositionally biased region" description="Basic and acidic residues" evidence="2">
    <location>
        <begin position="1012"/>
        <end position="1021"/>
    </location>
</feature>
<evidence type="ECO:0000256" key="1">
    <source>
        <dbReference type="PROSITE-ProRule" id="PRU00708"/>
    </source>
</evidence>
<sequence>MLNCRACLWRCIQALDVPTANAQRLRHDVNPLLRRSQQRLLSTRNATRAEYKRSAEPSEAQGTSRDEEDHFKNSAFAANRKRRETAALRQLPARHPVDETPNLARLGRRDPSMSDSEWNRRKRELRYLQDPLELATFVRNELKKDKAEEMLQLVRMASHSMQCIVSWNHIIDHYLAKERVNDAIKVYNDMKKRAQFPDSYTYTILLRGLSWNAHTSGVLSKALSIYHSLSAPNSRVEPSIMHTNAALKVCARAGDMDALWGVAGKIPETGPAAANAITYITILNAIRQSLLVDTPKGESEDETAARRERGIMEGRRMWEDIIGRWRRADLAIDEELVCAMGRLLLIGSRPRDWDDVLSLVEQTMDIPRLVPRLGSVERQGAGLPHVRAPNVPEQYRIDDDHLSPDNVPARGDEFLALTPQGVGSAVSSPLIYVRPGNNTLSLVQEACQKVVANKAAQEYWDLLTDPTTYKITPDLNNLNMRLRNLRQNRASSAAVQVLQQDMMNRAIRPPPGTFRIAMSTCVRDKNNHNSLKNGGQILDMMSKTLEDADPKTVTMYAGLVISFPLAKGSDFIDALTLLNPLVKNIRLQVGVGAGQTKYAGRRGPQYLKGEARQDAIDALKKVHGVYDKLLFSNLIAEELKSPFEKERARLSAFIQRVMFKGGQTNAEDQEADLHGYLRKEDSQADDRMEPGKVVPHILGWEWHVHVPKLLKPPRFAAYPRPLTNALTSIRAQPHPVLAKPYAMGNDGGSIPKRSELVKEAAKALTTAQIKEAQTEQQEYAWSTDPLTRKPLARPVVSDAAGILYNKDSIIEFLLKEEDDAEKTEMKKIAGVKDSELGTFGDRVKGLKDVVEVKLEIEEKDGGEVQKSLGEKWKCPITGERLGFGSKAVYVVPCGHAFAGSVVKEVGESTCLTCNEPYAENDIIPILPTTPTDIARLNLRMKALKDKGLTHALKKAPGSKKKRKHGDTSTENSATKTPLPGGDGKAKKEGAANATTSANDGIKNSATASLTRKVLEEQEERNKRRKMAQNDNVNSLFNKTEHKASTGNSADYMTRGFSIGKK</sequence>
<dbReference type="GO" id="GO:0006274">
    <property type="term" value="P:DNA replication termination"/>
    <property type="evidence" value="ECO:0007669"/>
    <property type="project" value="TreeGrafter"/>
</dbReference>
<dbReference type="EMBL" id="JAAABM010000001">
    <property type="protein sequence ID" value="KAF7681954.1"/>
    <property type="molecule type" value="Genomic_DNA"/>
</dbReference>
<dbReference type="GeneID" id="62199155"/>
<dbReference type="Pfam" id="PF04641">
    <property type="entry name" value="Rtf2"/>
    <property type="match status" value="1"/>
</dbReference>
<evidence type="ECO:0000256" key="2">
    <source>
        <dbReference type="SAM" id="MobiDB-lite"/>
    </source>
</evidence>
<feature type="compositionally biased region" description="Basic residues" evidence="2">
    <location>
        <begin position="951"/>
        <end position="964"/>
    </location>
</feature>
<dbReference type="PROSITE" id="PS51375">
    <property type="entry name" value="PPR"/>
    <property type="match status" value="1"/>
</dbReference>
<feature type="repeat" description="PPR" evidence="1">
    <location>
        <begin position="163"/>
        <end position="197"/>
    </location>
</feature>
<dbReference type="RefSeq" id="XP_038791833.1">
    <property type="nucleotide sequence ID" value="XM_038925977.1"/>
</dbReference>
<gene>
    <name evidence="3" type="ORF">GT037_000930</name>
</gene>
<name>A0A8H7EK91_9PLEO</name>
<dbReference type="InterPro" id="IPR006735">
    <property type="entry name" value="Rtf2"/>
</dbReference>
<dbReference type="PANTHER" id="PTHR12775:SF0">
    <property type="entry name" value="REPLICATION TERMINATION FACTOR 2"/>
    <property type="match status" value="1"/>
</dbReference>
<reference evidence="3" key="2">
    <citation type="submission" date="2020-08" db="EMBL/GenBank/DDBJ databases">
        <title>Draft Genome Sequence of Cumin Blight Pathogen Alternaria burnsii.</title>
        <authorList>
            <person name="Feng Z."/>
        </authorList>
    </citation>
    <scope>NUCLEOTIDE SEQUENCE</scope>
    <source>
        <strain evidence="3">CBS107.38</strain>
    </source>
</reference>
<dbReference type="NCBIfam" id="TIGR00756">
    <property type="entry name" value="PPR"/>
    <property type="match status" value="1"/>
</dbReference>
<proteinExistence type="predicted"/>
<dbReference type="InterPro" id="IPR011990">
    <property type="entry name" value="TPR-like_helical_dom_sf"/>
</dbReference>
<feature type="region of interest" description="Disordered" evidence="2">
    <location>
        <begin position="948"/>
        <end position="1061"/>
    </location>
</feature>
<comment type="caution">
    <text evidence="3">The sequence shown here is derived from an EMBL/GenBank/DDBJ whole genome shotgun (WGS) entry which is preliminary data.</text>
</comment>
<dbReference type="Proteomes" id="UP000596902">
    <property type="component" value="Unassembled WGS sequence"/>
</dbReference>
<reference evidence="3" key="1">
    <citation type="submission" date="2020-01" db="EMBL/GenBank/DDBJ databases">
        <authorList>
            <person name="Feng Z.H.Z."/>
        </authorList>
    </citation>
    <scope>NUCLEOTIDE SEQUENCE</scope>
    <source>
        <strain evidence="3">CBS107.38</strain>
    </source>
</reference>